<evidence type="ECO:0000256" key="7">
    <source>
        <dbReference type="ARBA" id="ARBA00023128"/>
    </source>
</evidence>
<evidence type="ECO:0000256" key="9">
    <source>
        <dbReference type="ARBA" id="ARBA00023157"/>
    </source>
</evidence>
<dbReference type="AlphaFoldDB" id="A0AA38HA51"/>
<evidence type="ECO:0000256" key="8">
    <source>
        <dbReference type="ARBA" id="ARBA00023136"/>
    </source>
</evidence>
<keyword evidence="4" id="KW-0679">Respiratory chain</keyword>
<dbReference type="PANTHER" id="PTHR15336:SF0">
    <property type="entry name" value="CYTOCHROME B-C1 COMPLEX SUBUNIT 6, MITOCHONDRIAL"/>
    <property type="match status" value="1"/>
</dbReference>
<evidence type="ECO:0000256" key="3">
    <source>
        <dbReference type="ARBA" id="ARBA00022448"/>
    </source>
</evidence>
<dbReference type="GO" id="GO:0005743">
    <property type="term" value="C:mitochondrial inner membrane"/>
    <property type="evidence" value="ECO:0007669"/>
    <property type="project" value="UniProtKB-SubCell"/>
</dbReference>
<keyword evidence="7" id="KW-0496">Mitochondrion</keyword>
<sequence>MSNDAAAQHTEEAQAGSGSMLSSLVSFFVPTAHAEEPKKVGNDEEETEDEEKEEEESPAEEEEEEEEEPEDIAPAIRQECEETQCVEPAKHFKHCSDKVEGGKGWEGEDCVEELFHLMHCVDACAAPRLFRKLA</sequence>
<feature type="region of interest" description="Disordered" evidence="10">
    <location>
        <begin position="1"/>
        <end position="20"/>
    </location>
</feature>
<evidence type="ECO:0000259" key="11">
    <source>
        <dbReference type="Pfam" id="PF02320"/>
    </source>
</evidence>
<feature type="compositionally biased region" description="Acidic residues" evidence="10">
    <location>
        <begin position="43"/>
        <end position="71"/>
    </location>
</feature>
<feature type="region of interest" description="Disordered" evidence="10">
    <location>
        <begin position="32"/>
        <end position="79"/>
    </location>
</feature>
<organism evidence="12 13">
    <name type="scientific">Dioszegia hungarica</name>
    <dbReference type="NCBI Taxonomy" id="4972"/>
    <lineage>
        <taxon>Eukaryota</taxon>
        <taxon>Fungi</taxon>
        <taxon>Dikarya</taxon>
        <taxon>Basidiomycota</taxon>
        <taxon>Agaricomycotina</taxon>
        <taxon>Tremellomycetes</taxon>
        <taxon>Tremellales</taxon>
        <taxon>Bulleribasidiaceae</taxon>
        <taxon>Dioszegia</taxon>
    </lineage>
</organism>
<dbReference type="InterPro" id="IPR003422">
    <property type="entry name" value="Cyt_b-c1_6"/>
</dbReference>
<dbReference type="Pfam" id="PF02320">
    <property type="entry name" value="UCR_hinge"/>
    <property type="match status" value="1"/>
</dbReference>
<name>A0AA38HA51_9TREE</name>
<evidence type="ECO:0000256" key="5">
    <source>
        <dbReference type="ARBA" id="ARBA00022792"/>
    </source>
</evidence>
<keyword evidence="3" id="KW-0813">Transport</keyword>
<dbReference type="FunFam" id="1.10.287.20:FF:000001">
    <property type="entry name" value="Cytochrome b-c1 complex subunit 6"/>
    <property type="match status" value="1"/>
</dbReference>
<protein>
    <submittedName>
        <fullName evidence="12">Ubiquinol-cytochrome C reductase hinge protein-domain-containing protein</fullName>
    </submittedName>
</protein>
<gene>
    <name evidence="12" type="ORF">MKK02DRAFT_45383</name>
</gene>
<feature type="domain" description="Ubiquinol-cytochrome C reductase hinge" evidence="11">
    <location>
        <begin position="71"/>
        <end position="133"/>
    </location>
</feature>
<accession>A0AA38HA51</accession>
<dbReference type="Proteomes" id="UP001164286">
    <property type="component" value="Unassembled WGS sequence"/>
</dbReference>
<keyword evidence="9" id="KW-1015">Disulfide bond</keyword>
<reference evidence="12" key="1">
    <citation type="journal article" date="2022" name="G3 (Bethesda)">
        <title>High quality genome of the basidiomycete yeast Dioszegia hungarica PDD-24b-2 isolated from cloud water.</title>
        <authorList>
            <person name="Jarrige D."/>
            <person name="Haridas S."/>
            <person name="Bleykasten-Grosshans C."/>
            <person name="Joly M."/>
            <person name="Nadalig T."/>
            <person name="Sancelme M."/>
            <person name="Vuilleumier S."/>
            <person name="Grigoriev I.V."/>
            <person name="Amato P."/>
            <person name="Bringel F."/>
        </authorList>
    </citation>
    <scope>NUCLEOTIDE SEQUENCE</scope>
    <source>
        <strain evidence="12">PDD-24b-2</strain>
    </source>
</reference>
<evidence type="ECO:0000256" key="10">
    <source>
        <dbReference type="SAM" id="MobiDB-lite"/>
    </source>
</evidence>
<evidence type="ECO:0000256" key="1">
    <source>
        <dbReference type="ARBA" id="ARBA00004137"/>
    </source>
</evidence>
<dbReference type="InterPro" id="IPR023184">
    <property type="entry name" value="Ubol_cytC_Rdtase_hinge_dom"/>
</dbReference>
<proteinExistence type="inferred from homology"/>
<dbReference type="PANTHER" id="PTHR15336">
    <property type="entry name" value="UBIQUINOL-CYTOCHROME C REDUCTASE COMPLEX 7.8 KDA PROTEIN"/>
    <property type="match status" value="1"/>
</dbReference>
<dbReference type="EMBL" id="JAKWFO010000005">
    <property type="protein sequence ID" value="KAI9636678.1"/>
    <property type="molecule type" value="Genomic_DNA"/>
</dbReference>
<evidence type="ECO:0000313" key="13">
    <source>
        <dbReference type="Proteomes" id="UP001164286"/>
    </source>
</evidence>
<evidence type="ECO:0000256" key="6">
    <source>
        <dbReference type="ARBA" id="ARBA00022982"/>
    </source>
</evidence>
<dbReference type="RefSeq" id="XP_052946455.1">
    <property type="nucleotide sequence ID" value="XM_053093388.1"/>
</dbReference>
<dbReference type="GeneID" id="77732593"/>
<keyword evidence="5" id="KW-0999">Mitochondrion inner membrane</keyword>
<dbReference type="SUPFAM" id="SSF81531">
    <property type="entry name" value="Non-heme 11 kDa protein of cytochrome bc1 complex (Ubiquinol-cytochrome c reductase)"/>
    <property type="match status" value="1"/>
</dbReference>
<keyword evidence="6" id="KW-0249">Electron transport</keyword>
<dbReference type="GO" id="GO:0006122">
    <property type="term" value="P:mitochondrial electron transport, ubiquinol to cytochrome c"/>
    <property type="evidence" value="ECO:0007669"/>
    <property type="project" value="InterPro"/>
</dbReference>
<feature type="compositionally biased region" description="Basic and acidic residues" evidence="10">
    <location>
        <begin position="33"/>
        <end position="42"/>
    </location>
</feature>
<comment type="caution">
    <text evidence="12">The sequence shown here is derived from an EMBL/GenBank/DDBJ whole genome shotgun (WGS) entry which is preliminary data.</text>
</comment>
<evidence type="ECO:0000256" key="4">
    <source>
        <dbReference type="ARBA" id="ARBA00022660"/>
    </source>
</evidence>
<keyword evidence="13" id="KW-1185">Reference proteome</keyword>
<comment type="subcellular location">
    <subcellularLocation>
        <location evidence="1">Mitochondrion inner membrane</location>
        <topology evidence="1">Peripheral membrane protein</topology>
        <orientation evidence="1">Intermembrane side</orientation>
    </subcellularLocation>
</comment>
<evidence type="ECO:0000256" key="2">
    <source>
        <dbReference type="ARBA" id="ARBA00006498"/>
    </source>
</evidence>
<comment type="similarity">
    <text evidence="2">Belongs to the UQCRH/QCR6 family.</text>
</comment>
<dbReference type="InterPro" id="IPR036811">
    <property type="entry name" value="Ubol_cytC_Rdtase_hinge_dom_sf"/>
</dbReference>
<evidence type="ECO:0000313" key="12">
    <source>
        <dbReference type="EMBL" id="KAI9636678.1"/>
    </source>
</evidence>
<dbReference type="Gene3D" id="1.10.287.20">
    <property type="entry name" value="Ubiquinol-cytochrome C reductase hinge domain"/>
    <property type="match status" value="1"/>
</dbReference>
<keyword evidence="8" id="KW-0472">Membrane</keyword>